<reference evidence="3" key="2">
    <citation type="submission" date="2025-09" db="UniProtKB">
        <authorList>
            <consortium name="Ensembl"/>
        </authorList>
    </citation>
    <scope>IDENTIFICATION</scope>
</reference>
<name>A0A8C4QB47_EPTBU</name>
<accession>A0A8C4QB47</accession>
<reference evidence="3" key="1">
    <citation type="submission" date="2025-08" db="UniProtKB">
        <authorList>
            <consortium name="Ensembl"/>
        </authorList>
    </citation>
    <scope>IDENTIFICATION</scope>
</reference>
<evidence type="ECO:0000313" key="4">
    <source>
        <dbReference type="Proteomes" id="UP000694388"/>
    </source>
</evidence>
<proteinExistence type="predicted"/>
<keyword evidence="4" id="KW-1185">Reference proteome</keyword>
<feature type="coiled-coil region" evidence="1">
    <location>
        <begin position="175"/>
        <end position="216"/>
    </location>
</feature>
<sequence length="376" mass="42635">MCVCSEISLLRASTWENRHFSQHCLHSCLSFYPRPSSWRQRTPMIGAFVLCFFFDEERFGVVKAEKVHGLLESADDGSEPVFGIASADQWTVDWDQSKGSKTITLQRKSRLIKTSDDKKYLDHTGKQLQRTHDLMSQENEPPGDQPSSMDEWTTSVTTAKKRPAMSLDDQNIGVVKKKQKDVFAEEELINELQNENAELRCEISKLSATLEQAEAKLLLCNVSSEVVQKMEQFCLLGKRAPWTQWPAHPSMSPLPSIQESLCSSSPEPIENLPPMRRPSSFDEWEDAYTRVISTNPHRFVGDLLLARFGKEFLGQHSLTGQRSSHPNVKEKVPKSALPVDTFHCIQYALSLKFGGRPLGDDVVKNLIRWKLNNSGR</sequence>
<protein>
    <recommendedName>
        <fullName evidence="5">BEN domain-containing protein</fullName>
    </recommendedName>
</protein>
<feature type="compositionally biased region" description="Polar residues" evidence="2">
    <location>
        <begin position="136"/>
        <end position="157"/>
    </location>
</feature>
<evidence type="ECO:0000256" key="1">
    <source>
        <dbReference type="SAM" id="Coils"/>
    </source>
</evidence>
<dbReference type="Ensembl" id="ENSEBUT00000013382.1">
    <property type="protein sequence ID" value="ENSEBUP00000012806.1"/>
    <property type="gene ID" value="ENSEBUG00000008125.1"/>
</dbReference>
<dbReference type="Gene3D" id="1.10.10.2590">
    <property type="entry name" value="BEN domain"/>
    <property type="match status" value="1"/>
</dbReference>
<organism evidence="3 4">
    <name type="scientific">Eptatretus burgeri</name>
    <name type="common">Inshore hagfish</name>
    <dbReference type="NCBI Taxonomy" id="7764"/>
    <lineage>
        <taxon>Eukaryota</taxon>
        <taxon>Metazoa</taxon>
        <taxon>Chordata</taxon>
        <taxon>Craniata</taxon>
        <taxon>Vertebrata</taxon>
        <taxon>Cyclostomata</taxon>
        <taxon>Myxini</taxon>
        <taxon>Myxiniformes</taxon>
        <taxon>Myxinidae</taxon>
        <taxon>Eptatretinae</taxon>
        <taxon>Eptatretus</taxon>
    </lineage>
</organism>
<dbReference type="Proteomes" id="UP000694388">
    <property type="component" value="Unplaced"/>
</dbReference>
<feature type="region of interest" description="Disordered" evidence="2">
    <location>
        <begin position="129"/>
        <end position="157"/>
    </location>
</feature>
<keyword evidence="1" id="KW-0175">Coiled coil</keyword>
<dbReference type="AlphaFoldDB" id="A0A8C4QB47"/>
<evidence type="ECO:0008006" key="5">
    <source>
        <dbReference type="Google" id="ProtNLM"/>
    </source>
</evidence>
<evidence type="ECO:0000313" key="3">
    <source>
        <dbReference type="Ensembl" id="ENSEBUP00000012806.1"/>
    </source>
</evidence>
<evidence type="ECO:0000256" key="2">
    <source>
        <dbReference type="SAM" id="MobiDB-lite"/>
    </source>
</evidence>